<proteinExistence type="inferred from homology"/>
<comment type="miscellaneous">
    <text evidence="14">Bacitracin is thought to be involved in the inhibition of peptidoglycan synthesis by sequestering undecaprenyl diphosphate, thereby reducing the pool of lipid carrier available.</text>
</comment>
<organism evidence="15 16">
    <name type="scientific">candidate division WWE3 bacterium CG08_land_8_20_14_0_20_40_13</name>
    <dbReference type="NCBI Taxonomy" id="1975084"/>
    <lineage>
        <taxon>Bacteria</taxon>
        <taxon>Katanobacteria</taxon>
    </lineage>
</organism>
<feature type="transmembrane region" description="Helical" evidence="14">
    <location>
        <begin position="110"/>
        <end position="126"/>
    </location>
</feature>
<evidence type="ECO:0000256" key="10">
    <source>
        <dbReference type="ARBA" id="ARBA00023251"/>
    </source>
</evidence>
<evidence type="ECO:0000256" key="4">
    <source>
        <dbReference type="ARBA" id="ARBA00021581"/>
    </source>
</evidence>
<feature type="transmembrane region" description="Helical" evidence="14">
    <location>
        <begin position="181"/>
        <end position="199"/>
    </location>
</feature>
<keyword evidence="5 14" id="KW-1003">Cell membrane</keyword>
<accession>A0A2H0XEM5</accession>
<keyword evidence="6 14" id="KW-0812">Transmembrane</keyword>
<dbReference type="GO" id="GO:0008360">
    <property type="term" value="P:regulation of cell shape"/>
    <property type="evidence" value="ECO:0007669"/>
    <property type="project" value="UniProtKB-KW"/>
</dbReference>
<keyword evidence="9 14" id="KW-0472">Membrane</keyword>
<evidence type="ECO:0000256" key="6">
    <source>
        <dbReference type="ARBA" id="ARBA00022692"/>
    </source>
</evidence>
<dbReference type="Pfam" id="PF02673">
    <property type="entry name" value="BacA"/>
    <property type="match status" value="1"/>
</dbReference>
<dbReference type="PANTHER" id="PTHR30622">
    <property type="entry name" value="UNDECAPRENYL-DIPHOSPHATASE"/>
    <property type="match status" value="1"/>
</dbReference>
<evidence type="ECO:0000256" key="1">
    <source>
        <dbReference type="ARBA" id="ARBA00004651"/>
    </source>
</evidence>
<evidence type="ECO:0000256" key="5">
    <source>
        <dbReference type="ARBA" id="ARBA00022475"/>
    </source>
</evidence>
<evidence type="ECO:0000256" key="7">
    <source>
        <dbReference type="ARBA" id="ARBA00022801"/>
    </source>
</evidence>
<evidence type="ECO:0000313" key="16">
    <source>
        <dbReference type="Proteomes" id="UP000230340"/>
    </source>
</evidence>
<keyword evidence="8 14" id="KW-1133">Transmembrane helix</keyword>
<evidence type="ECO:0000256" key="2">
    <source>
        <dbReference type="ARBA" id="ARBA00010621"/>
    </source>
</evidence>
<keyword evidence="14" id="KW-0573">Peptidoglycan synthesis</keyword>
<evidence type="ECO:0000256" key="8">
    <source>
        <dbReference type="ARBA" id="ARBA00022989"/>
    </source>
</evidence>
<name>A0A2H0XEM5_UNCKA</name>
<evidence type="ECO:0000256" key="3">
    <source>
        <dbReference type="ARBA" id="ARBA00012374"/>
    </source>
</evidence>
<dbReference type="GO" id="GO:0050380">
    <property type="term" value="F:undecaprenyl-diphosphatase activity"/>
    <property type="evidence" value="ECO:0007669"/>
    <property type="project" value="UniProtKB-UniRule"/>
</dbReference>
<keyword evidence="10 14" id="KW-0046">Antibiotic resistance</keyword>
<dbReference type="EMBL" id="PEYT01000004">
    <property type="protein sequence ID" value="PIS23387.1"/>
    <property type="molecule type" value="Genomic_DNA"/>
</dbReference>
<feature type="transmembrane region" description="Helical" evidence="14">
    <location>
        <begin position="80"/>
        <end position="98"/>
    </location>
</feature>
<evidence type="ECO:0000256" key="11">
    <source>
        <dbReference type="ARBA" id="ARBA00032707"/>
    </source>
</evidence>
<comment type="subcellular location">
    <subcellularLocation>
        <location evidence="1 14">Cell membrane</location>
        <topology evidence="1 14">Multi-pass membrane protein</topology>
    </subcellularLocation>
</comment>
<dbReference type="GO" id="GO:0005886">
    <property type="term" value="C:plasma membrane"/>
    <property type="evidence" value="ECO:0007669"/>
    <property type="project" value="UniProtKB-SubCell"/>
</dbReference>
<dbReference type="GO" id="GO:0071555">
    <property type="term" value="P:cell wall organization"/>
    <property type="evidence" value="ECO:0007669"/>
    <property type="project" value="UniProtKB-KW"/>
</dbReference>
<reference evidence="16" key="1">
    <citation type="submission" date="2017-09" db="EMBL/GenBank/DDBJ databases">
        <title>Depth-based differentiation of microbial function through sediment-hosted aquifers and enrichment of novel symbionts in the deep terrestrial subsurface.</title>
        <authorList>
            <person name="Probst A.J."/>
            <person name="Ladd B."/>
            <person name="Jarett J.K."/>
            <person name="Geller-Mcgrath D.E."/>
            <person name="Sieber C.M.K."/>
            <person name="Emerson J.B."/>
            <person name="Anantharaman K."/>
            <person name="Thomas B.C."/>
            <person name="Malmstrom R."/>
            <person name="Stieglmeier M."/>
            <person name="Klingl A."/>
            <person name="Woyke T."/>
            <person name="Ryan C.M."/>
            <person name="Banfield J.F."/>
        </authorList>
    </citation>
    <scope>NUCLEOTIDE SEQUENCE [LARGE SCALE GENOMIC DNA]</scope>
</reference>
<comment type="function">
    <text evidence="14">Catalyzes the dephosphorylation of undecaprenyl diphosphate (UPP). Confers resistance to bacitracin.</text>
</comment>
<dbReference type="Proteomes" id="UP000230340">
    <property type="component" value="Unassembled WGS sequence"/>
</dbReference>
<dbReference type="AlphaFoldDB" id="A0A2H0XEM5"/>
<comment type="catalytic activity">
    <reaction evidence="13 14">
        <text>di-trans,octa-cis-undecaprenyl diphosphate + H2O = di-trans,octa-cis-undecaprenyl phosphate + phosphate + H(+)</text>
        <dbReference type="Rhea" id="RHEA:28094"/>
        <dbReference type="ChEBI" id="CHEBI:15377"/>
        <dbReference type="ChEBI" id="CHEBI:15378"/>
        <dbReference type="ChEBI" id="CHEBI:43474"/>
        <dbReference type="ChEBI" id="CHEBI:58405"/>
        <dbReference type="ChEBI" id="CHEBI:60392"/>
        <dbReference type="EC" id="3.6.1.27"/>
    </reaction>
</comment>
<keyword evidence="14" id="KW-0961">Cell wall biogenesis/degradation</keyword>
<evidence type="ECO:0000313" key="15">
    <source>
        <dbReference type="EMBL" id="PIS23387.1"/>
    </source>
</evidence>
<dbReference type="EC" id="3.6.1.27" evidence="3 14"/>
<evidence type="ECO:0000256" key="13">
    <source>
        <dbReference type="ARBA" id="ARBA00047594"/>
    </source>
</evidence>
<dbReference type="HAMAP" id="MF_01006">
    <property type="entry name" value="Undec_diphosphatase"/>
    <property type="match status" value="1"/>
</dbReference>
<dbReference type="NCBIfam" id="TIGR00753">
    <property type="entry name" value="undec_PP_bacA"/>
    <property type="match status" value="1"/>
</dbReference>
<keyword evidence="7 14" id="KW-0378">Hydrolase</keyword>
<feature type="transmembrane region" description="Helical" evidence="14">
    <location>
        <begin position="41"/>
        <end position="60"/>
    </location>
</feature>
<sequence length="261" mass="28308">MSFIEAVILGIIQGATEFLPVSSSGHLIVIPKIFGLAQGGLQFDATMHLATGFAVLSYFLNDWKSLVVNSLNGKGGARRYLAYIAIGSIPAGLTGVVWGDYIEWKFGNPIYVATALIVVAILMIFLEKFKRVGGRDKENFKDSIVIGVSQIASFIPGVSRSGITIVAGMTMGLTRETAAKFSFMLATPIVLLAGFYSFFKALPYLDSGMILNYLVGFITAFFVGLFTIEFLLNYLKKDSLIPFAIYRIALALIVIGITLIS</sequence>
<dbReference type="GO" id="GO:0009252">
    <property type="term" value="P:peptidoglycan biosynthetic process"/>
    <property type="evidence" value="ECO:0007669"/>
    <property type="project" value="UniProtKB-KW"/>
</dbReference>
<feature type="transmembrane region" description="Helical" evidence="14">
    <location>
        <begin position="211"/>
        <end position="232"/>
    </location>
</feature>
<comment type="similarity">
    <text evidence="2 14">Belongs to the UppP family.</text>
</comment>
<dbReference type="GO" id="GO:0046677">
    <property type="term" value="P:response to antibiotic"/>
    <property type="evidence" value="ECO:0007669"/>
    <property type="project" value="UniProtKB-UniRule"/>
</dbReference>
<comment type="caution">
    <text evidence="15">The sequence shown here is derived from an EMBL/GenBank/DDBJ whole genome shotgun (WGS) entry which is preliminary data.</text>
</comment>
<protein>
    <recommendedName>
        <fullName evidence="4 14">Undecaprenyl-diphosphatase</fullName>
        <ecNumber evidence="3 14">3.6.1.27</ecNumber>
    </recommendedName>
    <alternativeName>
        <fullName evidence="12 14">Bacitracin resistance protein</fullName>
    </alternativeName>
    <alternativeName>
        <fullName evidence="11 14">Undecaprenyl pyrophosphate phosphatase</fullName>
    </alternativeName>
</protein>
<keyword evidence="14" id="KW-0133">Cell shape</keyword>
<feature type="transmembrane region" description="Helical" evidence="14">
    <location>
        <begin position="244"/>
        <end position="260"/>
    </location>
</feature>
<dbReference type="InterPro" id="IPR003824">
    <property type="entry name" value="UppP"/>
</dbReference>
<gene>
    <name evidence="14 15" type="primary">uppP</name>
    <name evidence="15" type="ORF">COT49_00875</name>
</gene>
<dbReference type="PANTHER" id="PTHR30622:SF4">
    <property type="entry name" value="UNDECAPRENYL-DIPHOSPHATASE"/>
    <property type="match status" value="1"/>
</dbReference>
<evidence type="ECO:0000256" key="9">
    <source>
        <dbReference type="ARBA" id="ARBA00023136"/>
    </source>
</evidence>
<evidence type="ECO:0000256" key="14">
    <source>
        <dbReference type="HAMAP-Rule" id="MF_01006"/>
    </source>
</evidence>
<evidence type="ECO:0000256" key="12">
    <source>
        <dbReference type="ARBA" id="ARBA00032932"/>
    </source>
</evidence>